<evidence type="ECO:0000313" key="1">
    <source>
        <dbReference type="EMBL" id="JAH10855.1"/>
    </source>
</evidence>
<protein>
    <submittedName>
        <fullName evidence="1">Uncharacterized protein</fullName>
    </submittedName>
</protein>
<reference evidence="1" key="1">
    <citation type="submission" date="2014-11" db="EMBL/GenBank/DDBJ databases">
        <authorList>
            <person name="Amaro Gonzalez C."/>
        </authorList>
    </citation>
    <scope>NUCLEOTIDE SEQUENCE</scope>
</reference>
<accession>A0A0E9Q3F1</accession>
<dbReference type="EMBL" id="GBXM01097722">
    <property type="protein sequence ID" value="JAH10855.1"/>
    <property type="molecule type" value="Transcribed_RNA"/>
</dbReference>
<sequence length="32" mass="3855">MWYSHLTWTRRVHSERLIRTVLLADTRLVSAS</sequence>
<name>A0A0E9Q3F1_ANGAN</name>
<dbReference type="AlphaFoldDB" id="A0A0E9Q3F1"/>
<proteinExistence type="predicted"/>
<organism evidence="1">
    <name type="scientific">Anguilla anguilla</name>
    <name type="common">European freshwater eel</name>
    <name type="synonym">Muraena anguilla</name>
    <dbReference type="NCBI Taxonomy" id="7936"/>
    <lineage>
        <taxon>Eukaryota</taxon>
        <taxon>Metazoa</taxon>
        <taxon>Chordata</taxon>
        <taxon>Craniata</taxon>
        <taxon>Vertebrata</taxon>
        <taxon>Euteleostomi</taxon>
        <taxon>Actinopterygii</taxon>
        <taxon>Neopterygii</taxon>
        <taxon>Teleostei</taxon>
        <taxon>Anguilliformes</taxon>
        <taxon>Anguillidae</taxon>
        <taxon>Anguilla</taxon>
    </lineage>
</organism>
<reference evidence="1" key="2">
    <citation type="journal article" date="2015" name="Fish Shellfish Immunol.">
        <title>Early steps in the European eel (Anguilla anguilla)-Vibrio vulnificus interaction in the gills: Role of the RtxA13 toxin.</title>
        <authorList>
            <person name="Callol A."/>
            <person name="Pajuelo D."/>
            <person name="Ebbesson L."/>
            <person name="Teles M."/>
            <person name="MacKenzie S."/>
            <person name="Amaro C."/>
        </authorList>
    </citation>
    <scope>NUCLEOTIDE SEQUENCE</scope>
</reference>